<dbReference type="SUPFAM" id="SSF52058">
    <property type="entry name" value="L domain-like"/>
    <property type="match status" value="2"/>
</dbReference>
<evidence type="ECO:0000256" key="11">
    <source>
        <dbReference type="ARBA" id="ARBA00022741"/>
    </source>
</evidence>
<dbReference type="FunFam" id="1.10.510.10:FF:000358">
    <property type="entry name" value="Putative leucine-rich repeat receptor-like serine/threonine-protein kinase"/>
    <property type="match status" value="1"/>
</dbReference>
<keyword evidence="5" id="KW-0597">Phosphoprotein</keyword>
<evidence type="ECO:0000256" key="10">
    <source>
        <dbReference type="ARBA" id="ARBA00022737"/>
    </source>
</evidence>
<evidence type="ECO:0000256" key="9">
    <source>
        <dbReference type="ARBA" id="ARBA00022729"/>
    </source>
</evidence>
<evidence type="ECO:0000256" key="13">
    <source>
        <dbReference type="ARBA" id="ARBA00022840"/>
    </source>
</evidence>
<evidence type="ECO:0000256" key="16">
    <source>
        <dbReference type="ARBA" id="ARBA00023170"/>
    </source>
</evidence>
<dbReference type="InterPro" id="IPR055414">
    <property type="entry name" value="LRR_R13L4/SHOC2-like"/>
</dbReference>
<dbReference type="CDD" id="cd14066">
    <property type="entry name" value="STKc_IRAK"/>
    <property type="match status" value="1"/>
</dbReference>
<dbReference type="AlphaFoldDB" id="A0A4D6LR30"/>
<dbReference type="InterPro" id="IPR032675">
    <property type="entry name" value="LRR_dom_sf"/>
</dbReference>
<keyword evidence="13 20" id="KW-0067">ATP-binding</keyword>
<protein>
    <recommendedName>
        <fullName evidence="2">non-specific serine/threonine protein kinase</fullName>
        <ecNumber evidence="2">2.7.11.1</ecNumber>
    </recommendedName>
</protein>
<dbReference type="EMBL" id="CP039348">
    <property type="protein sequence ID" value="QCD90935.1"/>
    <property type="molecule type" value="Genomic_DNA"/>
</dbReference>
<dbReference type="InterPro" id="IPR008271">
    <property type="entry name" value="Ser/Thr_kinase_AS"/>
</dbReference>
<evidence type="ECO:0000313" key="24">
    <source>
        <dbReference type="Proteomes" id="UP000501690"/>
    </source>
</evidence>
<evidence type="ECO:0000256" key="3">
    <source>
        <dbReference type="ARBA" id="ARBA00022475"/>
    </source>
</evidence>
<dbReference type="FunFam" id="3.30.200.20:FF:000432">
    <property type="entry name" value="LRR receptor-like serine/threonine-protein kinase EFR"/>
    <property type="match status" value="1"/>
</dbReference>
<evidence type="ECO:0000256" key="17">
    <source>
        <dbReference type="ARBA" id="ARBA00023180"/>
    </source>
</evidence>
<keyword evidence="3" id="KW-1003">Cell membrane</keyword>
<dbReference type="Gene3D" id="1.10.510.10">
    <property type="entry name" value="Transferase(Phosphotransferase) domain 1"/>
    <property type="match status" value="1"/>
</dbReference>
<dbReference type="Gene3D" id="3.80.10.10">
    <property type="entry name" value="Ribonuclease Inhibitor"/>
    <property type="match status" value="2"/>
</dbReference>
<evidence type="ECO:0000256" key="19">
    <source>
        <dbReference type="ARBA" id="ARBA00048679"/>
    </source>
</evidence>
<dbReference type="GO" id="GO:0004674">
    <property type="term" value="F:protein serine/threonine kinase activity"/>
    <property type="evidence" value="ECO:0007669"/>
    <property type="project" value="UniProtKB-KW"/>
</dbReference>
<dbReference type="PANTHER" id="PTHR27008:SF523">
    <property type="entry name" value="LRR RECEPTOR-LIKE KINASE FAMILY PROTEIN"/>
    <property type="match status" value="1"/>
</dbReference>
<evidence type="ECO:0000256" key="12">
    <source>
        <dbReference type="ARBA" id="ARBA00022777"/>
    </source>
</evidence>
<dbReference type="InterPro" id="IPR000719">
    <property type="entry name" value="Prot_kinase_dom"/>
</dbReference>
<comment type="catalytic activity">
    <reaction evidence="19">
        <text>L-seryl-[protein] + ATP = O-phospho-L-seryl-[protein] + ADP + H(+)</text>
        <dbReference type="Rhea" id="RHEA:17989"/>
        <dbReference type="Rhea" id="RHEA-COMP:9863"/>
        <dbReference type="Rhea" id="RHEA-COMP:11604"/>
        <dbReference type="ChEBI" id="CHEBI:15378"/>
        <dbReference type="ChEBI" id="CHEBI:29999"/>
        <dbReference type="ChEBI" id="CHEBI:30616"/>
        <dbReference type="ChEBI" id="CHEBI:83421"/>
        <dbReference type="ChEBI" id="CHEBI:456216"/>
        <dbReference type="EC" id="2.7.11.1"/>
    </reaction>
</comment>
<dbReference type="Proteomes" id="UP000501690">
    <property type="component" value="Linkage Group LG4"/>
</dbReference>
<dbReference type="EC" id="2.7.11.1" evidence="2"/>
<evidence type="ECO:0000256" key="20">
    <source>
        <dbReference type="PROSITE-ProRule" id="PRU10141"/>
    </source>
</evidence>
<keyword evidence="10" id="KW-0677">Repeat</keyword>
<comment type="subcellular location">
    <subcellularLocation>
        <location evidence="1">Cell membrane</location>
        <topology evidence="1">Single-pass membrane protein</topology>
    </subcellularLocation>
</comment>
<feature type="binding site" evidence="20">
    <location>
        <position position="668"/>
    </location>
    <ligand>
        <name>ATP</name>
        <dbReference type="ChEBI" id="CHEBI:30616"/>
    </ligand>
</feature>
<dbReference type="Pfam" id="PF00560">
    <property type="entry name" value="LRR_1"/>
    <property type="match status" value="5"/>
</dbReference>
<keyword evidence="11 20" id="KW-0547">Nucleotide-binding</keyword>
<evidence type="ECO:0000256" key="4">
    <source>
        <dbReference type="ARBA" id="ARBA00022527"/>
    </source>
</evidence>
<keyword evidence="4" id="KW-0723">Serine/threonine-protein kinase</keyword>
<accession>A0A4D6LR30</accession>
<dbReference type="Gene3D" id="3.30.200.20">
    <property type="entry name" value="Phosphorylase Kinase, domain 1"/>
    <property type="match status" value="1"/>
</dbReference>
<gene>
    <name evidence="23" type="ORF">DEO72_LG4g1896</name>
</gene>
<feature type="transmembrane region" description="Helical" evidence="21">
    <location>
        <begin position="584"/>
        <end position="605"/>
    </location>
</feature>
<evidence type="ECO:0000256" key="14">
    <source>
        <dbReference type="ARBA" id="ARBA00022989"/>
    </source>
</evidence>
<keyword evidence="14 21" id="KW-1133">Transmembrane helix</keyword>
<dbReference type="FunFam" id="3.80.10.10:FF:000317">
    <property type="entry name" value="Inactive leucine-rich repeat receptor-like protein kinase"/>
    <property type="match status" value="1"/>
</dbReference>
<evidence type="ECO:0000256" key="15">
    <source>
        <dbReference type="ARBA" id="ARBA00023136"/>
    </source>
</evidence>
<keyword evidence="24" id="KW-1185">Reference proteome</keyword>
<reference evidence="23 24" key="1">
    <citation type="submission" date="2019-04" db="EMBL/GenBank/DDBJ databases">
        <title>An improved genome assembly and genetic linkage map for asparagus bean, Vigna unguiculata ssp. sesquipedialis.</title>
        <authorList>
            <person name="Xia Q."/>
            <person name="Zhang R."/>
            <person name="Dong Y."/>
        </authorList>
    </citation>
    <scope>NUCLEOTIDE SEQUENCE [LARGE SCALE GENOMIC DNA]</scope>
    <source>
        <tissue evidence="23">Leaf</tissue>
    </source>
</reference>
<keyword evidence="9" id="KW-0732">Signal</keyword>
<keyword evidence="7" id="KW-0808">Transferase</keyword>
<dbReference type="SUPFAM" id="SSF56112">
    <property type="entry name" value="Protein kinase-like (PK-like)"/>
    <property type="match status" value="1"/>
</dbReference>
<name>A0A4D6LR30_VIGUN</name>
<dbReference type="PROSITE" id="PS00107">
    <property type="entry name" value="PROTEIN_KINASE_ATP"/>
    <property type="match status" value="1"/>
</dbReference>
<evidence type="ECO:0000256" key="8">
    <source>
        <dbReference type="ARBA" id="ARBA00022692"/>
    </source>
</evidence>
<dbReference type="SMART" id="SM00369">
    <property type="entry name" value="LRR_TYP"/>
    <property type="match status" value="7"/>
</dbReference>
<evidence type="ECO:0000256" key="18">
    <source>
        <dbReference type="ARBA" id="ARBA00047899"/>
    </source>
</evidence>
<evidence type="ECO:0000256" key="7">
    <source>
        <dbReference type="ARBA" id="ARBA00022679"/>
    </source>
</evidence>
<dbReference type="PROSITE" id="PS51450">
    <property type="entry name" value="LRR"/>
    <property type="match status" value="1"/>
</dbReference>
<dbReference type="Pfam" id="PF23598">
    <property type="entry name" value="LRR_14"/>
    <property type="match status" value="1"/>
</dbReference>
<dbReference type="InterPro" id="IPR011009">
    <property type="entry name" value="Kinase-like_dom_sf"/>
</dbReference>
<dbReference type="PANTHER" id="PTHR27008">
    <property type="entry name" value="OS04G0122200 PROTEIN"/>
    <property type="match status" value="1"/>
</dbReference>
<dbReference type="SMART" id="SM00220">
    <property type="entry name" value="S_TKc"/>
    <property type="match status" value="1"/>
</dbReference>
<dbReference type="PROSITE" id="PS00108">
    <property type="entry name" value="PROTEIN_KINASE_ST"/>
    <property type="match status" value="1"/>
</dbReference>
<sequence>MEVGEDGVEVEVIKKMGWSSKKPYPRTPLESYSHGILLFTFVTGMESHAIPSFKELKELNLEGHQLKGFLSPHIGNLSYMTNFSIMNNNFYGEIPQEVGRLSRLQKLYLGNNSFVGEIPTNLTGCAHLTILYLFGNNLIGKIPIQIGSLQKLQSLNVGKNSLNNLAGPFPYCLYNMSCLTEIDASINQFNGSLPPSMFHTLPNLRTFTIGGNEVSGPIPVSITNASMLSRLQISRNYFTGQVPSLGKLQYLSFLSLEKNNLGNNSINDLEFLKSLTNCSKLQILGLSANNFGGHLPNSMGNLSTQLTQLYLGGNRISGEIPASLGNLIGLNLLMIEQNSISGIIPTTFGKFQKMQKLSLGSNYLSGQIGAFIGNLSQLFFLGLEQNMLQGNIPPNIGNCQKLQELDLYQNNLTGTIPIEIFNLSSLTNFLDLTENSLSGSIPEEVGNLKHVDFLSLSNNYLSGHIPSTIGECIMLEYLYLEGNSLQGIIPSSLASLKSLRVLDMSQNHLSGSIPNSLQNIHFLEYFNVSFNMLDGEIPTEGVFRNASALGVAGNSKLCGGISELHLPPCPVKAKKLEKHHMFRLYAIIVSAVVFLLILSVMLTICRMRKGNKKPSLDSPRIDQLAKVSFQSLHNGTNGFSTTNLIGSGNFSSVYRGTLDLEDKVVAIKVLNLQRKGAHKSFIVECNALKNVRHRNLVKILTCCSSTDYKGQDFKALVFEYMRNGSLEQWLHPRTLNTEHSRTLSLDQRLNIMIDIASALHYLHHEYEQSIIHCDLKPSNVLLDDDMVAHVGDFGIARLLNINSTTSKQATSTGIKGTVGYAPPEYGVGSEVSTHGDMYSFGILMLEMFTGRRPTDETFEGGQNLHSFVKNSFPNNVLQILDPSLVAKPEQATIEEENTQNLTTTIEKHFISVIRIGLACSLESPNERMNIVDVTRELNKIKRLFLLSGKTNGK</sequence>
<dbReference type="PROSITE" id="PS50011">
    <property type="entry name" value="PROTEIN_KINASE_DOM"/>
    <property type="match status" value="1"/>
</dbReference>
<comment type="catalytic activity">
    <reaction evidence="18">
        <text>L-threonyl-[protein] + ATP = O-phospho-L-threonyl-[protein] + ADP + H(+)</text>
        <dbReference type="Rhea" id="RHEA:46608"/>
        <dbReference type="Rhea" id="RHEA-COMP:11060"/>
        <dbReference type="Rhea" id="RHEA-COMP:11605"/>
        <dbReference type="ChEBI" id="CHEBI:15378"/>
        <dbReference type="ChEBI" id="CHEBI:30013"/>
        <dbReference type="ChEBI" id="CHEBI:30616"/>
        <dbReference type="ChEBI" id="CHEBI:61977"/>
        <dbReference type="ChEBI" id="CHEBI:456216"/>
        <dbReference type="EC" id="2.7.11.1"/>
    </reaction>
</comment>
<keyword evidence="15 21" id="KW-0472">Membrane</keyword>
<evidence type="ECO:0000256" key="6">
    <source>
        <dbReference type="ARBA" id="ARBA00022614"/>
    </source>
</evidence>
<keyword evidence="17" id="KW-0325">Glycoprotein</keyword>
<dbReference type="InterPro" id="IPR051809">
    <property type="entry name" value="Plant_receptor-like_S/T_kinase"/>
</dbReference>
<dbReference type="GO" id="GO:0005524">
    <property type="term" value="F:ATP binding"/>
    <property type="evidence" value="ECO:0007669"/>
    <property type="project" value="UniProtKB-UniRule"/>
</dbReference>
<evidence type="ECO:0000256" key="21">
    <source>
        <dbReference type="SAM" id="Phobius"/>
    </source>
</evidence>
<feature type="domain" description="Protein kinase" evidence="22">
    <location>
        <begin position="639"/>
        <end position="945"/>
    </location>
</feature>
<dbReference type="InterPro" id="IPR017441">
    <property type="entry name" value="Protein_kinase_ATP_BS"/>
</dbReference>
<dbReference type="GO" id="GO:0005886">
    <property type="term" value="C:plasma membrane"/>
    <property type="evidence" value="ECO:0007669"/>
    <property type="project" value="UniProtKB-SubCell"/>
</dbReference>
<dbReference type="Pfam" id="PF00069">
    <property type="entry name" value="Pkinase"/>
    <property type="match status" value="1"/>
</dbReference>
<evidence type="ECO:0000259" key="22">
    <source>
        <dbReference type="PROSITE" id="PS50011"/>
    </source>
</evidence>
<evidence type="ECO:0000256" key="5">
    <source>
        <dbReference type="ARBA" id="ARBA00022553"/>
    </source>
</evidence>
<dbReference type="Pfam" id="PF13855">
    <property type="entry name" value="LRR_8"/>
    <property type="match status" value="1"/>
</dbReference>
<dbReference type="InterPro" id="IPR001611">
    <property type="entry name" value="Leu-rich_rpt"/>
</dbReference>
<evidence type="ECO:0000256" key="2">
    <source>
        <dbReference type="ARBA" id="ARBA00012513"/>
    </source>
</evidence>
<evidence type="ECO:0000256" key="1">
    <source>
        <dbReference type="ARBA" id="ARBA00004162"/>
    </source>
</evidence>
<dbReference type="FunFam" id="3.80.10.10:FF:000095">
    <property type="entry name" value="LRR receptor-like serine/threonine-protein kinase GSO1"/>
    <property type="match status" value="1"/>
</dbReference>
<organism evidence="23 24">
    <name type="scientific">Vigna unguiculata</name>
    <name type="common">Cowpea</name>
    <dbReference type="NCBI Taxonomy" id="3917"/>
    <lineage>
        <taxon>Eukaryota</taxon>
        <taxon>Viridiplantae</taxon>
        <taxon>Streptophyta</taxon>
        <taxon>Embryophyta</taxon>
        <taxon>Tracheophyta</taxon>
        <taxon>Spermatophyta</taxon>
        <taxon>Magnoliopsida</taxon>
        <taxon>eudicotyledons</taxon>
        <taxon>Gunneridae</taxon>
        <taxon>Pentapetalae</taxon>
        <taxon>rosids</taxon>
        <taxon>fabids</taxon>
        <taxon>Fabales</taxon>
        <taxon>Fabaceae</taxon>
        <taxon>Papilionoideae</taxon>
        <taxon>50 kb inversion clade</taxon>
        <taxon>NPAAA clade</taxon>
        <taxon>indigoferoid/millettioid clade</taxon>
        <taxon>Phaseoleae</taxon>
        <taxon>Vigna</taxon>
    </lineage>
</organism>
<proteinExistence type="predicted"/>
<evidence type="ECO:0000313" key="23">
    <source>
        <dbReference type="EMBL" id="QCD90935.1"/>
    </source>
</evidence>
<keyword evidence="12 23" id="KW-0418">Kinase</keyword>
<keyword evidence="16 23" id="KW-0675">Receptor</keyword>
<keyword evidence="6" id="KW-0433">Leucine-rich repeat</keyword>
<dbReference type="InterPro" id="IPR003591">
    <property type="entry name" value="Leu-rich_rpt_typical-subtyp"/>
</dbReference>
<keyword evidence="8 21" id="KW-0812">Transmembrane</keyword>